<feature type="region of interest" description="Disordered" evidence="1">
    <location>
        <begin position="100"/>
        <end position="129"/>
    </location>
</feature>
<feature type="region of interest" description="Disordered" evidence="1">
    <location>
        <begin position="62"/>
        <end position="84"/>
    </location>
</feature>
<organism evidence="2 3">
    <name type="scientific">Macrosiphum euphorbiae</name>
    <name type="common">potato aphid</name>
    <dbReference type="NCBI Taxonomy" id="13131"/>
    <lineage>
        <taxon>Eukaryota</taxon>
        <taxon>Metazoa</taxon>
        <taxon>Ecdysozoa</taxon>
        <taxon>Arthropoda</taxon>
        <taxon>Hexapoda</taxon>
        <taxon>Insecta</taxon>
        <taxon>Pterygota</taxon>
        <taxon>Neoptera</taxon>
        <taxon>Paraneoptera</taxon>
        <taxon>Hemiptera</taxon>
        <taxon>Sternorrhyncha</taxon>
        <taxon>Aphidomorpha</taxon>
        <taxon>Aphidoidea</taxon>
        <taxon>Aphididae</taxon>
        <taxon>Macrosiphini</taxon>
        <taxon>Macrosiphum</taxon>
    </lineage>
</organism>
<evidence type="ECO:0000313" key="2">
    <source>
        <dbReference type="EMBL" id="CAI6374948.1"/>
    </source>
</evidence>
<dbReference type="EMBL" id="CARXXK010001250">
    <property type="protein sequence ID" value="CAI6374948.1"/>
    <property type="molecule type" value="Genomic_DNA"/>
</dbReference>
<dbReference type="SUPFAM" id="SSF57903">
    <property type="entry name" value="FYVE/PHD zinc finger"/>
    <property type="match status" value="1"/>
</dbReference>
<reference evidence="2 3" key="1">
    <citation type="submission" date="2023-01" db="EMBL/GenBank/DDBJ databases">
        <authorList>
            <person name="Whitehead M."/>
        </authorList>
    </citation>
    <scope>NUCLEOTIDE SEQUENCE [LARGE SCALE GENOMIC DNA]</scope>
</reference>
<dbReference type="Proteomes" id="UP001160148">
    <property type="component" value="Unassembled WGS sequence"/>
</dbReference>
<evidence type="ECO:0000313" key="3">
    <source>
        <dbReference type="Proteomes" id="UP001160148"/>
    </source>
</evidence>
<feature type="compositionally biased region" description="Polar residues" evidence="1">
    <location>
        <begin position="67"/>
        <end position="84"/>
    </location>
</feature>
<dbReference type="InterPro" id="IPR011011">
    <property type="entry name" value="Znf_FYVE_PHD"/>
</dbReference>
<comment type="caution">
    <text evidence="2">The sequence shown here is derived from an EMBL/GenBank/DDBJ whole genome shotgun (WGS) entry which is preliminary data.</text>
</comment>
<feature type="compositionally biased region" description="Basic residues" evidence="1">
    <location>
        <begin position="102"/>
        <end position="115"/>
    </location>
</feature>
<accession>A0AAV0Y2F7</accession>
<dbReference type="Gene3D" id="3.30.40.10">
    <property type="entry name" value="Zinc/RING finger domain, C3HC4 (zinc finger)"/>
    <property type="match status" value="1"/>
</dbReference>
<name>A0AAV0Y2F7_9HEMI</name>
<sequence length="129" mass="14840">MTSCSKCNSTVSRNEVSIQCNMCKHILHMKCSNMNAESLDFMKSKGVAFNYEDCTKKLKQDRGESTPIKSIPQTKGETNNYMNSDLDTRAITTRLDELIKNQKSRNKNQHIRTQRKSVSSRNKWCKKGK</sequence>
<proteinExistence type="predicted"/>
<gene>
    <name evidence="2" type="ORF">MEUPH1_LOCUS28516</name>
</gene>
<dbReference type="AlphaFoldDB" id="A0AAV0Y2F7"/>
<protein>
    <recommendedName>
        <fullName evidence="4">Phorbol-ester/DAG-type domain-containing protein</fullName>
    </recommendedName>
</protein>
<dbReference type="InterPro" id="IPR013083">
    <property type="entry name" value="Znf_RING/FYVE/PHD"/>
</dbReference>
<evidence type="ECO:0008006" key="4">
    <source>
        <dbReference type="Google" id="ProtNLM"/>
    </source>
</evidence>
<keyword evidence="3" id="KW-1185">Reference proteome</keyword>
<evidence type="ECO:0000256" key="1">
    <source>
        <dbReference type="SAM" id="MobiDB-lite"/>
    </source>
</evidence>